<keyword evidence="3" id="KW-1185">Reference proteome</keyword>
<dbReference type="EMBL" id="LDJM01000025">
    <property type="protein sequence ID" value="KRG76191.1"/>
    <property type="molecule type" value="Genomic_DNA"/>
</dbReference>
<dbReference type="AlphaFoldDB" id="A0A0R0D2A0"/>
<dbReference type="Gene3D" id="3.55.50.70">
    <property type="match status" value="1"/>
</dbReference>
<dbReference type="PATRIC" id="fig|336566.3.peg.1482"/>
<reference evidence="2 3" key="1">
    <citation type="submission" date="2015-05" db="EMBL/GenBank/DDBJ databases">
        <title>Genome sequencing and analysis of members of genus Stenotrophomonas.</title>
        <authorList>
            <person name="Patil P.P."/>
            <person name="Midha S."/>
            <person name="Patil P.B."/>
        </authorList>
    </citation>
    <scope>NUCLEOTIDE SEQUENCE [LARGE SCALE GENOMIC DNA]</scope>
    <source>
        <strain evidence="2 3">DSM 24757</strain>
    </source>
</reference>
<proteinExistence type="predicted"/>
<evidence type="ECO:0000313" key="2">
    <source>
        <dbReference type="EMBL" id="KRG76191.1"/>
    </source>
</evidence>
<accession>A0A0R0D2A0</accession>
<protein>
    <recommendedName>
        <fullName evidence="1">Toxin co-regulated pilus biosynthesis protein Q C-terminal domain-containing protein</fullName>
    </recommendedName>
</protein>
<evidence type="ECO:0000259" key="1">
    <source>
        <dbReference type="Pfam" id="PF10671"/>
    </source>
</evidence>
<dbReference type="Proteomes" id="UP000050956">
    <property type="component" value="Unassembled WGS sequence"/>
</dbReference>
<dbReference type="STRING" id="336566.ABB30_10300"/>
<gene>
    <name evidence="2" type="ORF">ABB30_10300</name>
</gene>
<sequence>MVAGLGVALSGCGTTPAKEFGGRWKPVNHFTDQPQELPLHAAYVYQASPMDRTLKTMLERWAADSGYRLDYRLQSDYTLHQQVAQVSATDLQQAAAAVAQAYAAQGVMVRVDGNALIAEPALAAG</sequence>
<name>A0A0R0D2A0_9GAMM</name>
<comment type="caution">
    <text evidence="2">The sequence shown here is derived from an EMBL/GenBank/DDBJ whole genome shotgun (WGS) entry which is preliminary data.</text>
</comment>
<dbReference type="InterPro" id="IPR018927">
    <property type="entry name" value="Pilus_synth_Q_C"/>
</dbReference>
<dbReference type="Pfam" id="PF10671">
    <property type="entry name" value="TcpQ"/>
    <property type="match status" value="1"/>
</dbReference>
<evidence type="ECO:0000313" key="3">
    <source>
        <dbReference type="Proteomes" id="UP000050956"/>
    </source>
</evidence>
<organism evidence="2 3">
    <name type="scientific">Stenotrophomonas ginsengisoli</name>
    <dbReference type="NCBI Taxonomy" id="336566"/>
    <lineage>
        <taxon>Bacteria</taxon>
        <taxon>Pseudomonadati</taxon>
        <taxon>Pseudomonadota</taxon>
        <taxon>Gammaproteobacteria</taxon>
        <taxon>Lysobacterales</taxon>
        <taxon>Lysobacteraceae</taxon>
        <taxon>Stenotrophomonas</taxon>
    </lineage>
</organism>
<feature type="domain" description="Toxin co-regulated pilus biosynthesis protein Q C-terminal" evidence="1">
    <location>
        <begin position="45"/>
        <end position="111"/>
    </location>
</feature>